<sequence>MANAWIEYIKKIAKETGKSYKEAMSIASDRKKKGAKIECEISPSPSSSSSSPEKKRRKTRKNKSGKKAKGSKKRSNYSKRR</sequence>
<feature type="region of interest" description="Disordered" evidence="1">
    <location>
        <begin position="27"/>
        <end position="81"/>
    </location>
</feature>
<reference evidence="2" key="1">
    <citation type="journal article" date="2020" name="Nature">
        <title>Giant virus diversity and host interactions through global metagenomics.</title>
        <authorList>
            <person name="Schulz F."/>
            <person name="Roux S."/>
            <person name="Paez-Espino D."/>
            <person name="Jungbluth S."/>
            <person name="Walsh D.A."/>
            <person name="Denef V.J."/>
            <person name="McMahon K.D."/>
            <person name="Konstantinidis K.T."/>
            <person name="Eloe-Fadrosh E.A."/>
            <person name="Kyrpides N.C."/>
            <person name="Woyke T."/>
        </authorList>
    </citation>
    <scope>NUCLEOTIDE SEQUENCE</scope>
    <source>
        <strain evidence="2">GVMAG-M-3300023174-24</strain>
    </source>
</reference>
<evidence type="ECO:0000313" key="2">
    <source>
        <dbReference type="EMBL" id="QHT17385.1"/>
    </source>
</evidence>
<dbReference type="AlphaFoldDB" id="A0A6C0DP84"/>
<protein>
    <submittedName>
        <fullName evidence="2">Uncharacterized protein</fullName>
    </submittedName>
</protein>
<organism evidence="2">
    <name type="scientific">viral metagenome</name>
    <dbReference type="NCBI Taxonomy" id="1070528"/>
    <lineage>
        <taxon>unclassified sequences</taxon>
        <taxon>metagenomes</taxon>
        <taxon>organismal metagenomes</taxon>
    </lineage>
</organism>
<feature type="compositionally biased region" description="Basic residues" evidence="1">
    <location>
        <begin position="54"/>
        <end position="81"/>
    </location>
</feature>
<evidence type="ECO:0000256" key="1">
    <source>
        <dbReference type="SAM" id="MobiDB-lite"/>
    </source>
</evidence>
<feature type="compositionally biased region" description="Low complexity" evidence="1">
    <location>
        <begin position="42"/>
        <end position="51"/>
    </location>
</feature>
<proteinExistence type="predicted"/>
<dbReference type="EMBL" id="MN739634">
    <property type="protein sequence ID" value="QHT17385.1"/>
    <property type="molecule type" value="Genomic_DNA"/>
</dbReference>
<accession>A0A6C0DP84</accession>
<name>A0A6C0DP84_9ZZZZ</name>